<sequence length="176" mass="20449">MIDLLRQFVVETGKPLDIILVGAMALPFYHVKLRFTQDLDAEIKQGDIEELYSYLKAKGLESDLSENISGWSIISMPSGYRERSRVVYKDQLLTIRVLSPEDYIIMKLRRGTAQDIEDAIEVAIAQKVKKEDLEVLFEKVLKESIKDTALFNFRRIYQVFTEELGRKVYNQNRPMP</sequence>
<dbReference type="Proteomes" id="UP000002574">
    <property type="component" value="Chromosome"/>
</dbReference>
<dbReference type="EMBL" id="AP011112">
    <property type="protein sequence ID" value="BAI68886.1"/>
    <property type="molecule type" value="Genomic_DNA"/>
</dbReference>
<name>D3DGD4_HYDTT</name>
<evidence type="ECO:0000313" key="3">
    <source>
        <dbReference type="Proteomes" id="UP000002574"/>
    </source>
</evidence>
<dbReference type="eggNOG" id="ENOG5033VID">
    <property type="taxonomic scope" value="Bacteria"/>
</dbReference>
<evidence type="ECO:0000259" key="1">
    <source>
        <dbReference type="Pfam" id="PF19502"/>
    </source>
</evidence>
<gene>
    <name evidence="2" type="ordered locus">HTH_0422</name>
</gene>
<dbReference type="Pfam" id="PF19502">
    <property type="entry name" value="DUF6036"/>
    <property type="match status" value="1"/>
</dbReference>
<organism evidence="2 3">
    <name type="scientific">Hydrogenobacter thermophilus (strain DSM 6534 / IAM 12695 / TK-6)</name>
    <dbReference type="NCBI Taxonomy" id="608538"/>
    <lineage>
        <taxon>Bacteria</taxon>
        <taxon>Pseudomonadati</taxon>
        <taxon>Aquificota</taxon>
        <taxon>Aquificia</taxon>
        <taxon>Aquificales</taxon>
        <taxon>Aquificaceae</taxon>
        <taxon>Hydrogenobacter</taxon>
    </lineage>
</organism>
<dbReference type="KEGG" id="hth:HTH_0422"/>
<keyword evidence="3" id="KW-1185">Reference proteome</keyword>
<reference evidence="2 3" key="1">
    <citation type="journal article" date="2010" name="J. Bacteriol.">
        <title>Complete genome sequence of the thermophilic, obligately chemolithoautotrophic hydrogen-oxidizing bacterium Hydrogenobacter thermophilus TK-6.</title>
        <authorList>
            <person name="Arai H."/>
            <person name="Kanbe H."/>
            <person name="Ishii M."/>
            <person name="Igarashi Y."/>
        </authorList>
    </citation>
    <scope>NUCLEOTIDE SEQUENCE [LARGE SCALE GENOMIC DNA]</scope>
    <source>
        <strain evidence="3">DSM 6534 / IAM 12695 / TK-6 [Tokyo]</strain>
    </source>
</reference>
<dbReference type="AlphaFoldDB" id="D3DGD4"/>
<accession>D3DGD4</accession>
<proteinExistence type="predicted"/>
<feature type="domain" description="DUF6036" evidence="1">
    <location>
        <begin position="9"/>
        <end position="162"/>
    </location>
</feature>
<dbReference type="STRING" id="608538.HTH_0422"/>
<evidence type="ECO:0000313" key="2">
    <source>
        <dbReference type="EMBL" id="BAI68886.1"/>
    </source>
</evidence>
<dbReference type="InterPro" id="IPR045792">
    <property type="entry name" value="DUF6036"/>
</dbReference>
<protein>
    <recommendedName>
        <fullName evidence="1">DUF6036 domain-containing protein</fullName>
    </recommendedName>
</protein>